<organism evidence="1 2">
    <name type="scientific">Pluteus cervinus</name>
    <dbReference type="NCBI Taxonomy" id="181527"/>
    <lineage>
        <taxon>Eukaryota</taxon>
        <taxon>Fungi</taxon>
        <taxon>Dikarya</taxon>
        <taxon>Basidiomycota</taxon>
        <taxon>Agaricomycotina</taxon>
        <taxon>Agaricomycetes</taxon>
        <taxon>Agaricomycetidae</taxon>
        <taxon>Agaricales</taxon>
        <taxon>Pluteineae</taxon>
        <taxon>Pluteaceae</taxon>
        <taxon>Pluteus</taxon>
    </lineage>
</organism>
<sequence length="1060" mass="120020">MSLQDLHQLSGIPGLDLPIQLLITIRTTVENVKIHRERCKDIATRCVSMMPMLQDSPSGLGGQSGTELTDDITVVIQVMHRRINEWSSLSPLKSYIYRHNIEHTIDKLGQDIDGIKTKFNIPFNLGTTNAQLDPETKRRNDREELQDLLQAIVKSTEDMETLLNLPDANPLDGIMEMLQVELQDPDLQSTKGDSFREGLWWLHEKTSRLPPLVNLSGQVKLIKTIAISKGAANDVYLGEWLSREKVALRLPRAVENNPEIQQHFIREVSGWRNLRHPNVVPLYGIAYLEEELFYVSPWMENGTSTSYIQRFPQADKLKILHEAAAGLEYLHSQNIVHGDLRGANILISEAGSARLSEFGQSKLFEDCGQGVTSVSGINPRWFAPEVVQQTEPLSTHADIWSFGMVCLEIISGQQPYSTISRDISVVRELDQGKTPERPGRHIMQQGLTDELWSLMQKCWQKKPRLRPSMTQVRLKLSSIRGLTASEPTSPKPYRVASLFRRPATADTPTNTKAYFSARLWGLPRKDVPEESDQSSRSSGERRPSSIRTTISTDTSLHEYSSSNSSRTDINPPRIDVPHLSSTRPLPSASSPESPVSPTTIRGPPLNTPFQSTPEVSLSGVTLITSPPPSAALSSALLDTNKAIYLNSSGHVSCGTLQGFIDRLINNFTSRSDLEFRDILLTTCADFVSPRDLFSCLTRRFNEAESATGIQPEERVATQYNIFMTIAYWISCRQFCVDQVLLLQMRDFCQSVISPTRAPTMQDKAVDLLRMIEERLSGDDYRPSIPLAPGRRVPRTSEMSPRDLAIGFTIMEGDLFRCLQPIDYIAHLGKHSGPSNIEASCVANNKIIVWIQQTILLCEKVENRVEAVKFFINTAQECRRFRNFSTMTAITIALCSAHIRRLPLTRRWVPQDLRELLHELDSIVNPTANHRAYRAALTRALDPQYANECIPWIAVHLRELHSVLQQYPQVVTKDNKSLINFERYTKFAERLKELTQLKPTSLERYRSQGQLAYVEAHLRNVHPSSSQDDDFNRQSLKLHEEEAREWRQRKLELKALGFRTP</sequence>
<reference evidence="1 2" key="1">
    <citation type="journal article" date="2019" name="Nat. Ecol. Evol.">
        <title>Megaphylogeny resolves global patterns of mushroom evolution.</title>
        <authorList>
            <person name="Varga T."/>
            <person name="Krizsan K."/>
            <person name="Foldi C."/>
            <person name="Dima B."/>
            <person name="Sanchez-Garcia M."/>
            <person name="Sanchez-Ramirez S."/>
            <person name="Szollosi G.J."/>
            <person name="Szarkandi J.G."/>
            <person name="Papp V."/>
            <person name="Albert L."/>
            <person name="Andreopoulos W."/>
            <person name="Angelini C."/>
            <person name="Antonin V."/>
            <person name="Barry K.W."/>
            <person name="Bougher N.L."/>
            <person name="Buchanan P."/>
            <person name="Buyck B."/>
            <person name="Bense V."/>
            <person name="Catcheside P."/>
            <person name="Chovatia M."/>
            <person name="Cooper J."/>
            <person name="Damon W."/>
            <person name="Desjardin D."/>
            <person name="Finy P."/>
            <person name="Geml J."/>
            <person name="Haridas S."/>
            <person name="Hughes K."/>
            <person name="Justo A."/>
            <person name="Karasinski D."/>
            <person name="Kautmanova I."/>
            <person name="Kiss B."/>
            <person name="Kocsube S."/>
            <person name="Kotiranta H."/>
            <person name="LaButti K.M."/>
            <person name="Lechner B.E."/>
            <person name="Liimatainen K."/>
            <person name="Lipzen A."/>
            <person name="Lukacs Z."/>
            <person name="Mihaltcheva S."/>
            <person name="Morgado L.N."/>
            <person name="Niskanen T."/>
            <person name="Noordeloos M.E."/>
            <person name="Ohm R.A."/>
            <person name="Ortiz-Santana B."/>
            <person name="Ovrebo C."/>
            <person name="Racz N."/>
            <person name="Riley R."/>
            <person name="Savchenko A."/>
            <person name="Shiryaev A."/>
            <person name="Soop K."/>
            <person name="Spirin V."/>
            <person name="Szebenyi C."/>
            <person name="Tomsovsky M."/>
            <person name="Tulloss R.E."/>
            <person name="Uehling J."/>
            <person name="Grigoriev I.V."/>
            <person name="Vagvolgyi C."/>
            <person name="Papp T."/>
            <person name="Martin F.M."/>
            <person name="Miettinen O."/>
            <person name="Hibbett D.S."/>
            <person name="Nagy L.G."/>
        </authorList>
    </citation>
    <scope>NUCLEOTIDE SEQUENCE [LARGE SCALE GENOMIC DNA]</scope>
    <source>
        <strain evidence="1 2">NL-1719</strain>
    </source>
</reference>
<dbReference type="Proteomes" id="UP000308600">
    <property type="component" value="Unassembled WGS sequence"/>
</dbReference>
<keyword evidence="2" id="KW-1185">Reference proteome</keyword>
<evidence type="ECO:0000313" key="1">
    <source>
        <dbReference type="EMBL" id="TFK72558.1"/>
    </source>
</evidence>
<protein>
    <submittedName>
        <fullName evidence="1">Ras GEF</fullName>
    </submittedName>
</protein>
<proteinExistence type="predicted"/>
<name>A0ACD3B3H0_9AGAR</name>
<evidence type="ECO:0000313" key="2">
    <source>
        <dbReference type="Proteomes" id="UP000308600"/>
    </source>
</evidence>
<accession>A0ACD3B3H0</accession>
<dbReference type="EMBL" id="ML208284">
    <property type="protein sequence ID" value="TFK72558.1"/>
    <property type="molecule type" value="Genomic_DNA"/>
</dbReference>
<gene>
    <name evidence="1" type="ORF">BDN72DRAFT_316226</name>
</gene>